<evidence type="ECO:0000313" key="3">
    <source>
        <dbReference type="Proteomes" id="UP000807469"/>
    </source>
</evidence>
<evidence type="ECO:0000256" key="1">
    <source>
        <dbReference type="SAM" id="MobiDB-lite"/>
    </source>
</evidence>
<dbReference type="AlphaFoldDB" id="A0A9P5YLW3"/>
<gene>
    <name evidence="2" type="ORF">BDN70DRAFT_902284</name>
</gene>
<dbReference type="Proteomes" id="UP000807469">
    <property type="component" value="Unassembled WGS sequence"/>
</dbReference>
<dbReference type="EMBL" id="MU156150">
    <property type="protein sequence ID" value="KAF9470221.1"/>
    <property type="molecule type" value="Genomic_DNA"/>
</dbReference>
<accession>A0A9P5YLW3</accession>
<comment type="caution">
    <text evidence="2">The sequence shown here is derived from an EMBL/GenBank/DDBJ whole genome shotgun (WGS) entry which is preliminary data.</text>
</comment>
<organism evidence="2 3">
    <name type="scientific">Pholiota conissans</name>
    <dbReference type="NCBI Taxonomy" id="109636"/>
    <lineage>
        <taxon>Eukaryota</taxon>
        <taxon>Fungi</taxon>
        <taxon>Dikarya</taxon>
        <taxon>Basidiomycota</taxon>
        <taxon>Agaricomycotina</taxon>
        <taxon>Agaricomycetes</taxon>
        <taxon>Agaricomycetidae</taxon>
        <taxon>Agaricales</taxon>
        <taxon>Agaricineae</taxon>
        <taxon>Strophariaceae</taxon>
        <taxon>Pholiota</taxon>
    </lineage>
</organism>
<reference evidence="2" key="1">
    <citation type="submission" date="2020-11" db="EMBL/GenBank/DDBJ databases">
        <authorList>
            <consortium name="DOE Joint Genome Institute"/>
            <person name="Ahrendt S."/>
            <person name="Riley R."/>
            <person name="Andreopoulos W."/>
            <person name="Labutti K."/>
            <person name="Pangilinan J."/>
            <person name="Ruiz-Duenas F.J."/>
            <person name="Barrasa J.M."/>
            <person name="Sanchez-Garcia M."/>
            <person name="Camarero S."/>
            <person name="Miyauchi S."/>
            <person name="Serrano A."/>
            <person name="Linde D."/>
            <person name="Babiker R."/>
            <person name="Drula E."/>
            <person name="Ayuso-Fernandez I."/>
            <person name="Pacheco R."/>
            <person name="Padilla G."/>
            <person name="Ferreira P."/>
            <person name="Barriuso J."/>
            <person name="Kellner H."/>
            <person name="Castanera R."/>
            <person name="Alfaro M."/>
            <person name="Ramirez L."/>
            <person name="Pisabarro A.G."/>
            <person name="Kuo A."/>
            <person name="Tritt A."/>
            <person name="Lipzen A."/>
            <person name="He G."/>
            <person name="Yan M."/>
            <person name="Ng V."/>
            <person name="Cullen D."/>
            <person name="Martin F."/>
            <person name="Rosso M.-N."/>
            <person name="Henrissat B."/>
            <person name="Hibbett D."/>
            <person name="Martinez A.T."/>
            <person name="Grigoriev I.V."/>
        </authorList>
    </citation>
    <scope>NUCLEOTIDE SEQUENCE</scope>
    <source>
        <strain evidence="2">CIRM-BRFM 674</strain>
    </source>
</reference>
<sequence length="254" mass="27921">MCRFQLGRADLRMDAWTTSPSSSSPPPSLPAVNINDRRIKNSVDLNPESDPSNSSNHPSLLRTRERLGHWTLGRLDYWERIGIVGKSGRGRVGGTEGGAVDLVGDLVGDNGGEEGERKRGQRPIYLHPTSRVLLSSVLLSSSCSSRPALVVLPQSFCSYRSVLLVLLWSFRSRSILPIQTFCSIRGDQPASVVSNRNVNGTSLIFDIPPGPERKMRFSDRRWLAGMILNARSVDALDFGLCIGMDADADADKNW</sequence>
<keyword evidence="3" id="KW-1185">Reference proteome</keyword>
<proteinExistence type="predicted"/>
<evidence type="ECO:0000313" key="2">
    <source>
        <dbReference type="EMBL" id="KAF9470221.1"/>
    </source>
</evidence>
<protein>
    <submittedName>
        <fullName evidence="2">Uncharacterized protein</fullName>
    </submittedName>
</protein>
<name>A0A9P5YLW3_9AGAR</name>
<feature type="region of interest" description="Disordered" evidence="1">
    <location>
        <begin position="15"/>
        <end position="34"/>
    </location>
</feature>